<evidence type="ECO:0000313" key="3">
    <source>
        <dbReference type="EMBL" id="NYH93943.1"/>
    </source>
</evidence>
<accession>A0A7Y9XVI6</accession>
<comment type="caution">
    <text evidence="3">The sequence shown here is derived from an EMBL/GenBank/DDBJ whole genome shotgun (WGS) entry which is preliminary data.</text>
</comment>
<proteinExistence type="predicted"/>
<dbReference type="Proteomes" id="UP000522081">
    <property type="component" value="Unassembled WGS sequence"/>
</dbReference>
<gene>
    <name evidence="3" type="ORF">FHS75_000248</name>
</gene>
<dbReference type="AlphaFoldDB" id="A0A7Y9XVI6"/>
<keyword evidence="4" id="KW-1185">Reference proteome</keyword>
<keyword evidence="2" id="KW-0472">Membrane</keyword>
<keyword evidence="2" id="KW-1133">Transmembrane helix</keyword>
<evidence type="ECO:0000313" key="4">
    <source>
        <dbReference type="Proteomes" id="UP000522081"/>
    </source>
</evidence>
<evidence type="ECO:0000256" key="2">
    <source>
        <dbReference type="SAM" id="Phobius"/>
    </source>
</evidence>
<feature type="region of interest" description="Disordered" evidence="1">
    <location>
        <begin position="1"/>
        <end position="29"/>
    </location>
</feature>
<keyword evidence="2" id="KW-0812">Transmembrane</keyword>
<reference evidence="3 4" key="1">
    <citation type="submission" date="2020-07" db="EMBL/GenBank/DDBJ databases">
        <title>Genomic Encyclopedia of Type Strains, Phase IV (KMG-IV): sequencing the most valuable type-strain genomes for metagenomic binning, comparative biology and taxonomic classification.</title>
        <authorList>
            <person name="Goeker M."/>
        </authorList>
    </citation>
    <scope>NUCLEOTIDE SEQUENCE [LARGE SCALE GENOMIC DNA]</scope>
    <source>
        <strain evidence="3 4">DSM 29043</strain>
    </source>
</reference>
<sequence>MAEERITTTETGGRSPDTTHTTVIQERAPDNRSGSGWLIGIVLLIAVVAGIFIFSQMGGAEAAKDNAIADAASDVGDAAGQIGEAAGDVGQAAKDAADNVSE</sequence>
<dbReference type="RefSeq" id="WP_179405903.1">
    <property type="nucleotide sequence ID" value="NZ_BMGF01000001.1"/>
</dbReference>
<evidence type="ECO:0000256" key="1">
    <source>
        <dbReference type="SAM" id="MobiDB-lite"/>
    </source>
</evidence>
<organism evidence="3 4">
    <name type="scientific">Novosphingobium marinum</name>
    <dbReference type="NCBI Taxonomy" id="1514948"/>
    <lineage>
        <taxon>Bacteria</taxon>
        <taxon>Pseudomonadati</taxon>
        <taxon>Pseudomonadota</taxon>
        <taxon>Alphaproteobacteria</taxon>
        <taxon>Sphingomonadales</taxon>
        <taxon>Sphingomonadaceae</taxon>
        <taxon>Novosphingobium</taxon>
    </lineage>
</organism>
<name>A0A7Y9XVI6_9SPHN</name>
<dbReference type="EMBL" id="JACBZF010000001">
    <property type="protein sequence ID" value="NYH93943.1"/>
    <property type="molecule type" value="Genomic_DNA"/>
</dbReference>
<protein>
    <submittedName>
        <fullName evidence="3">Uncharacterized protein</fullName>
    </submittedName>
</protein>
<feature type="transmembrane region" description="Helical" evidence="2">
    <location>
        <begin position="36"/>
        <end position="54"/>
    </location>
</feature>